<gene>
    <name evidence="2" type="ORF">ZT1A5_G6409</name>
</gene>
<dbReference type="AlphaFoldDB" id="A0A1Y6LKE8"/>
<feature type="chain" id="PRO_5012938511" description="Cyanovirin-N domain-containing protein" evidence="1">
    <location>
        <begin position="23"/>
        <end position="114"/>
    </location>
</feature>
<evidence type="ECO:0008006" key="4">
    <source>
        <dbReference type="Google" id="ProtNLM"/>
    </source>
</evidence>
<accession>A0A1Y6LKE8</accession>
<feature type="signal peptide" evidence="1">
    <location>
        <begin position="1"/>
        <end position="22"/>
    </location>
</feature>
<dbReference type="Proteomes" id="UP000215453">
    <property type="component" value="Chromosome 5"/>
</dbReference>
<name>A0A1Y6LKE8_ZYMTR</name>
<reference evidence="2 3" key="1">
    <citation type="submission" date="2016-10" db="EMBL/GenBank/DDBJ databases">
        <authorList>
            <person name="Varghese N."/>
        </authorList>
    </citation>
    <scope>NUCLEOTIDE SEQUENCE [LARGE SCALE GENOMIC DNA]</scope>
</reference>
<sequence>MQFTNLIFLTFLAGLFTTEVFALKSHCTNYFCNGKNAHMPWCVRAQGFEMRDLDELSDSLAARWKNIEVDDDWNIRVKCVWDGWEAVGDRATVCEDVADEEMDWMNVLLTYDVY</sequence>
<dbReference type="EMBL" id="LT882680">
    <property type="protein sequence ID" value="SMY24967.1"/>
    <property type="molecule type" value="Genomic_DNA"/>
</dbReference>
<organism evidence="2 3">
    <name type="scientific">Zymoseptoria tritici ST99CH_1A5</name>
    <dbReference type="NCBI Taxonomy" id="1276529"/>
    <lineage>
        <taxon>Eukaryota</taxon>
        <taxon>Fungi</taxon>
        <taxon>Dikarya</taxon>
        <taxon>Ascomycota</taxon>
        <taxon>Pezizomycotina</taxon>
        <taxon>Dothideomycetes</taxon>
        <taxon>Dothideomycetidae</taxon>
        <taxon>Mycosphaerellales</taxon>
        <taxon>Mycosphaerellaceae</taxon>
        <taxon>Zymoseptoria</taxon>
    </lineage>
</organism>
<protein>
    <recommendedName>
        <fullName evidence="4">Cyanovirin-N domain-containing protein</fullName>
    </recommendedName>
</protein>
<keyword evidence="1" id="KW-0732">Signal</keyword>
<evidence type="ECO:0000313" key="2">
    <source>
        <dbReference type="EMBL" id="SMY24967.1"/>
    </source>
</evidence>
<evidence type="ECO:0000256" key="1">
    <source>
        <dbReference type="SAM" id="SignalP"/>
    </source>
</evidence>
<proteinExistence type="predicted"/>
<evidence type="ECO:0000313" key="3">
    <source>
        <dbReference type="Proteomes" id="UP000215453"/>
    </source>
</evidence>